<dbReference type="GO" id="GO:0005737">
    <property type="term" value="C:cytoplasm"/>
    <property type="evidence" value="ECO:0007669"/>
    <property type="project" value="UniProtKB-SubCell"/>
</dbReference>
<dbReference type="SUPFAM" id="SSF56425">
    <property type="entry name" value="Succinate dehydrogenase/fumarate reductase flavoprotein, catalytic domain"/>
    <property type="match status" value="1"/>
</dbReference>
<dbReference type="InterPro" id="IPR015939">
    <property type="entry name" value="Fum_Rdtase/Succ_DH_flav-like_C"/>
</dbReference>
<dbReference type="Gene3D" id="1.20.58.100">
    <property type="entry name" value="Fumarate reductase/succinate dehydrogenase flavoprotein-like, C-terminal domain"/>
    <property type="match status" value="1"/>
</dbReference>
<evidence type="ECO:0000256" key="8">
    <source>
        <dbReference type="ARBA" id="ARBA00022827"/>
    </source>
</evidence>
<dbReference type="PANTHER" id="PTHR42716">
    <property type="entry name" value="L-ASPARTATE OXIDASE"/>
    <property type="match status" value="1"/>
</dbReference>
<evidence type="ECO:0000256" key="11">
    <source>
        <dbReference type="NCBIfam" id="TIGR00551"/>
    </source>
</evidence>
<keyword evidence="6 13" id="KW-0285">Flavoprotein</keyword>
<dbReference type="InterPro" id="IPR036188">
    <property type="entry name" value="FAD/NAD-bd_sf"/>
</dbReference>
<dbReference type="PIRSF" id="PIRSF000171">
    <property type="entry name" value="SDHA_APRA_LASPO"/>
    <property type="match status" value="1"/>
</dbReference>
<keyword evidence="17" id="KW-1185">Reference proteome</keyword>
<evidence type="ECO:0000256" key="5">
    <source>
        <dbReference type="ARBA" id="ARBA00021901"/>
    </source>
</evidence>
<dbReference type="GO" id="GO:0034628">
    <property type="term" value="P:'de novo' NAD+ biosynthetic process from L-aspartate"/>
    <property type="evidence" value="ECO:0007669"/>
    <property type="project" value="TreeGrafter"/>
</dbReference>
<reference evidence="16 17" key="1">
    <citation type="journal article" date="2019" name="Front. Microbiol.">
        <title>Thermoanaerosceptrum fracticalcis gen. nov. sp. nov., a Novel Fumarate-Fermenting Microorganism From a Deep Fractured Carbonate Aquifer of the US Great Basin.</title>
        <authorList>
            <person name="Hamilton-Brehm S.D."/>
            <person name="Stewart L.E."/>
            <person name="Zavarin M."/>
            <person name="Caldwell M."/>
            <person name="Lawson P.A."/>
            <person name="Onstott T.C."/>
            <person name="Grzymski J."/>
            <person name="Neveux I."/>
            <person name="Lollar B.S."/>
            <person name="Russell C.E."/>
            <person name="Moser D.P."/>
        </authorList>
    </citation>
    <scope>NUCLEOTIDE SEQUENCE [LARGE SCALE GENOMIC DNA]</scope>
    <source>
        <strain evidence="16 17">DRI-13</strain>
    </source>
</reference>
<accession>A0A7G6E376</accession>
<gene>
    <name evidence="16" type="primary">nadB</name>
    <name evidence="16" type="ORF">BR63_09535</name>
</gene>
<dbReference type="Pfam" id="PF02910">
    <property type="entry name" value="Succ_DH_flav_C"/>
    <property type="match status" value="1"/>
</dbReference>
<dbReference type="KEGG" id="tfr:BR63_09535"/>
<dbReference type="InterPro" id="IPR005288">
    <property type="entry name" value="NadB"/>
</dbReference>
<feature type="active site" description="Proton acceptor" evidence="12">
    <location>
        <position position="292"/>
    </location>
</feature>
<proteinExistence type="inferred from homology"/>
<evidence type="ECO:0000313" key="16">
    <source>
        <dbReference type="EMBL" id="QNB46530.1"/>
    </source>
</evidence>
<dbReference type="Pfam" id="PF00890">
    <property type="entry name" value="FAD_binding_2"/>
    <property type="match status" value="1"/>
</dbReference>
<evidence type="ECO:0000259" key="15">
    <source>
        <dbReference type="Pfam" id="PF02910"/>
    </source>
</evidence>
<keyword evidence="8 13" id="KW-0274">FAD</keyword>
<organism evidence="16 17">
    <name type="scientific">Thermanaerosceptrum fracticalcis</name>
    <dbReference type="NCBI Taxonomy" id="1712410"/>
    <lineage>
        <taxon>Bacteria</taxon>
        <taxon>Bacillati</taxon>
        <taxon>Bacillota</taxon>
        <taxon>Clostridia</taxon>
        <taxon>Eubacteriales</taxon>
        <taxon>Peptococcaceae</taxon>
        <taxon>Thermanaerosceptrum</taxon>
    </lineage>
</organism>
<dbReference type="NCBIfam" id="NF004820">
    <property type="entry name" value="PRK06175.1"/>
    <property type="match status" value="1"/>
</dbReference>
<evidence type="ECO:0000259" key="14">
    <source>
        <dbReference type="Pfam" id="PF00890"/>
    </source>
</evidence>
<dbReference type="FunFam" id="3.90.700.10:FF:000002">
    <property type="entry name" value="L-aspartate oxidase"/>
    <property type="match status" value="1"/>
</dbReference>
<evidence type="ECO:0000256" key="13">
    <source>
        <dbReference type="RuleBase" id="RU362049"/>
    </source>
</evidence>
<comment type="function">
    <text evidence="13">Catalyzes the oxidation of L-aspartate to iminoaspartate.</text>
</comment>
<evidence type="ECO:0000256" key="10">
    <source>
        <dbReference type="ARBA" id="ARBA00048305"/>
    </source>
</evidence>
<dbReference type="SUPFAM" id="SSF51905">
    <property type="entry name" value="FAD/NAD(P)-binding domain"/>
    <property type="match status" value="1"/>
</dbReference>
<evidence type="ECO:0000256" key="12">
    <source>
        <dbReference type="PIRSR" id="PIRSR000171-1"/>
    </source>
</evidence>
<evidence type="ECO:0000256" key="3">
    <source>
        <dbReference type="ARBA" id="ARBA00008562"/>
    </source>
</evidence>
<dbReference type="Gene3D" id="3.90.700.10">
    <property type="entry name" value="Succinate dehydrogenase/fumarate reductase flavoprotein, catalytic domain"/>
    <property type="match status" value="1"/>
</dbReference>
<dbReference type="EMBL" id="CP045798">
    <property type="protein sequence ID" value="QNB46530.1"/>
    <property type="molecule type" value="Genomic_DNA"/>
</dbReference>
<dbReference type="InterPro" id="IPR003953">
    <property type="entry name" value="FAD-dep_OxRdtase_2_FAD-bd"/>
</dbReference>
<dbReference type="NCBIfam" id="TIGR00551">
    <property type="entry name" value="nadB"/>
    <property type="match status" value="1"/>
</dbReference>
<dbReference type="GO" id="GO:0008734">
    <property type="term" value="F:L-aspartate oxidase activity"/>
    <property type="evidence" value="ECO:0007669"/>
    <property type="project" value="UniProtKB-UniRule"/>
</dbReference>
<dbReference type="Proteomes" id="UP000515847">
    <property type="component" value="Chromosome"/>
</dbReference>
<evidence type="ECO:0000256" key="4">
    <source>
        <dbReference type="ARBA" id="ARBA00012173"/>
    </source>
</evidence>
<evidence type="ECO:0000256" key="7">
    <source>
        <dbReference type="ARBA" id="ARBA00022642"/>
    </source>
</evidence>
<evidence type="ECO:0000313" key="17">
    <source>
        <dbReference type="Proteomes" id="UP000515847"/>
    </source>
</evidence>
<evidence type="ECO:0000256" key="1">
    <source>
        <dbReference type="ARBA" id="ARBA00001974"/>
    </source>
</evidence>
<dbReference type="InterPro" id="IPR037099">
    <property type="entry name" value="Fum_R/Succ_DH_flav-like_C_sf"/>
</dbReference>
<dbReference type="UniPathway" id="UPA00253">
    <property type="reaction ID" value="UER00326"/>
</dbReference>
<comment type="similarity">
    <text evidence="3 13">Belongs to the FAD-dependent oxidoreductase 2 family. NadB subfamily.</text>
</comment>
<dbReference type="InterPro" id="IPR027477">
    <property type="entry name" value="Succ_DH/fumarate_Rdtase_cat_sf"/>
</dbReference>
<comment type="pathway">
    <text evidence="2 13">Cofactor biosynthesis; NAD(+) biosynthesis; iminoaspartate from L-aspartate (oxidase route): step 1/1.</text>
</comment>
<comment type="catalytic activity">
    <reaction evidence="10">
        <text>L-aspartate + O2 = iminosuccinate + H2O2</text>
        <dbReference type="Rhea" id="RHEA:25876"/>
        <dbReference type="ChEBI" id="CHEBI:15379"/>
        <dbReference type="ChEBI" id="CHEBI:16240"/>
        <dbReference type="ChEBI" id="CHEBI:29991"/>
        <dbReference type="ChEBI" id="CHEBI:77875"/>
        <dbReference type="EC" id="1.4.3.16"/>
    </reaction>
    <physiologicalReaction direction="left-to-right" evidence="10">
        <dbReference type="Rhea" id="RHEA:25877"/>
    </physiologicalReaction>
</comment>
<name>A0A7G6E376_THEFR</name>
<comment type="cofactor">
    <cofactor evidence="1 13">
        <name>FAD</name>
        <dbReference type="ChEBI" id="CHEBI:57692"/>
    </cofactor>
</comment>
<dbReference type="AlphaFoldDB" id="A0A7G6E376"/>
<feature type="domain" description="Fumarate reductase/succinate dehydrogenase flavoprotein-like C-terminal" evidence="15">
    <location>
        <begin position="442"/>
        <end position="514"/>
    </location>
</feature>
<dbReference type="PRINTS" id="PR00368">
    <property type="entry name" value="FADPNR"/>
</dbReference>
<keyword evidence="7 13" id="KW-0662">Pyridine nucleotide biosynthesis</keyword>
<evidence type="ECO:0000256" key="9">
    <source>
        <dbReference type="ARBA" id="ARBA00023002"/>
    </source>
</evidence>
<feature type="domain" description="FAD-dependent oxidoreductase 2 FAD-binding" evidence="14">
    <location>
        <begin position="24"/>
        <end position="394"/>
    </location>
</feature>
<sequence>MGCWIFADNLLTIIEGDILIKKCDVLIIGTGIAGLYAALSLDSSLDVMLLSKDKIAESNSYLAQGGIAAAIDPEDKPAYHLHDTLVAGAGLCNVEALQILVKEAQENIKILHRMGVLFDQENGRLSLTREGGHSRARILHIAGDATGRGIIEGLMRNVKMKNNIEISENSFCLDLLVKNNRCFGAVALEGKEINYYCAKAVILAAGGIGMVYGVTTNALTATGDALAMAYRAGAEIKDMEFIQFHPTVFYNEDHNKRFLISEAVRGEGAVLRNRFGERFMYQYDDRLELAPRDIVARAIVKEMEKTQANFVFLDLTHLNREYIPRRFPNITRKCKEEGIDITAQMIPVSPAQHYCMGGIKTDLYARTNIAGLYACGEAACTGVHGANRLASNSLLEAVVFARRAAYLIQVSIKKMEPVSLDIDNENTLEISYPNSCDVLNEREKIQKTMREYAGVIRNEMGLAKCYKILNEIGESLEKKKSTNKEYMECFNMLTTAKIITEHAVKRKESIGAHYLI</sequence>
<dbReference type="SUPFAM" id="SSF46977">
    <property type="entry name" value="Succinate dehydrogenase/fumarate reductase flavoprotein C-terminal domain"/>
    <property type="match status" value="1"/>
</dbReference>
<protein>
    <recommendedName>
        <fullName evidence="5 11">L-aspartate oxidase</fullName>
        <ecNumber evidence="4 11">1.4.3.16</ecNumber>
    </recommendedName>
</protein>
<dbReference type="GO" id="GO:0033765">
    <property type="term" value="F:steroid dehydrogenase activity, acting on the CH-CH group of donors"/>
    <property type="evidence" value="ECO:0007669"/>
    <property type="project" value="UniProtKB-ARBA"/>
</dbReference>
<evidence type="ECO:0000256" key="6">
    <source>
        <dbReference type="ARBA" id="ARBA00022630"/>
    </source>
</evidence>
<dbReference type="Gene3D" id="3.50.50.60">
    <property type="entry name" value="FAD/NAD(P)-binding domain"/>
    <property type="match status" value="1"/>
</dbReference>
<dbReference type="EC" id="1.4.3.16" evidence="4 11"/>
<keyword evidence="9 13" id="KW-0560">Oxidoreductase</keyword>
<evidence type="ECO:0000256" key="2">
    <source>
        <dbReference type="ARBA" id="ARBA00004950"/>
    </source>
</evidence>
<dbReference type="PANTHER" id="PTHR42716:SF2">
    <property type="entry name" value="L-ASPARTATE OXIDASE, CHLOROPLASTIC"/>
    <property type="match status" value="1"/>
</dbReference>
<comment type="subcellular location">
    <subcellularLocation>
        <location evidence="13">Cytoplasm</location>
    </subcellularLocation>
</comment>